<sequence>MVAASANDISHLAFQLNVDLLQPFPSTLNPSSCPNPYPAQDKIDDLRLKGQQDSVKSFEVYGLTFWSAAPFLRPFRTIVTATKPEFGRTMDVWSSLHSMICTEVFQVSGAAPQYTASLHQLFFVAKLWAAKRRDVSHKIEDRVAALYFRKDENGLEEHPLSRRWLLDADWILLVIPRLGTHPPFPLCNYLASSFPCNPNRLTPFGSSSCCNREPSDSVEIATHPLHLHTFFGISSNPSASLILQDESPLTWHGPPSFSTLVFRRMKARSNQRQQMEMPYPHHGEVSDPKIPLEPPSLGSQIRPPTFPITDHSVRWSIWARNWSNDLRLAHHATKKQNITQSHVINKREETIERIAGEEGAVIEAEREYQLKRLPKASIHRTSLMLVTSSIQTCGIWPRRETDSYFDSAPNGFGSLNLYIYDLFRSGLSQDFLLSRQFCLPMTPVQQSICKKNLTKDQKFGRLNAT</sequence>
<accession>A0A4Y7PE98</accession>
<proteinExistence type="predicted"/>
<protein>
    <submittedName>
        <fullName evidence="1">Uncharacterized protein</fullName>
    </submittedName>
</protein>
<dbReference type="AlphaFoldDB" id="A0A4Y7PE98"/>
<gene>
    <name evidence="1" type="ORF">BD410DRAFT_810397</name>
</gene>
<dbReference type="EMBL" id="ML170524">
    <property type="protein sequence ID" value="TDL13615.1"/>
    <property type="molecule type" value="Genomic_DNA"/>
</dbReference>
<organism evidence="1 2">
    <name type="scientific">Rickenella mellea</name>
    <dbReference type="NCBI Taxonomy" id="50990"/>
    <lineage>
        <taxon>Eukaryota</taxon>
        <taxon>Fungi</taxon>
        <taxon>Dikarya</taxon>
        <taxon>Basidiomycota</taxon>
        <taxon>Agaricomycotina</taxon>
        <taxon>Agaricomycetes</taxon>
        <taxon>Hymenochaetales</taxon>
        <taxon>Rickenellaceae</taxon>
        <taxon>Rickenella</taxon>
    </lineage>
</organism>
<dbReference type="Proteomes" id="UP000294933">
    <property type="component" value="Unassembled WGS sequence"/>
</dbReference>
<keyword evidence="2" id="KW-1185">Reference proteome</keyword>
<name>A0A4Y7PE98_9AGAM</name>
<dbReference type="VEuPathDB" id="FungiDB:BD410DRAFT_810397"/>
<evidence type="ECO:0000313" key="2">
    <source>
        <dbReference type="Proteomes" id="UP000294933"/>
    </source>
</evidence>
<evidence type="ECO:0000313" key="1">
    <source>
        <dbReference type="EMBL" id="TDL13615.1"/>
    </source>
</evidence>
<reference evidence="1 2" key="1">
    <citation type="submission" date="2018-06" db="EMBL/GenBank/DDBJ databases">
        <title>A transcriptomic atlas of mushroom development highlights an independent origin of complex multicellularity.</title>
        <authorList>
            <consortium name="DOE Joint Genome Institute"/>
            <person name="Krizsan K."/>
            <person name="Almasi E."/>
            <person name="Merenyi Z."/>
            <person name="Sahu N."/>
            <person name="Viragh M."/>
            <person name="Koszo T."/>
            <person name="Mondo S."/>
            <person name="Kiss B."/>
            <person name="Balint B."/>
            <person name="Kues U."/>
            <person name="Barry K."/>
            <person name="Hegedus J.C."/>
            <person name="Henrissat B."/>
            <person name="Johnson J."/>
            <person name="Lipzen A."/>
            <person name="Ohm R."/>
            <person name="Nagy I."/>
            <person name="Pangilinan J."/>
            <person name="Yan J."/>
            <person name="Xiong Y."/>
            <person name="Grigoriev I.V."/>
            <person name="Hibbett D.S."/>
            <person name="Nagy L.G."/>
        </authorList>
    </citation>
    <scope>NUCLEOTIDE SEQUENCE [LARGE SCALE GENOMIC DNA]</scope>
    <source>
        <strain evidence="1 2">SZMC22713</strain>
    </source>
</reference>